<gene>
    <name evidence="9" type="ORF">HJC23_002739</name>
</gene>
<keyword evidence="10" id="KW-1185">Reference proteome</keyword>
<dbReference type="GO" id="GO:0006508">
    <property type="term" value="P:proteolysis"/>
    <property type="evidence" value="ECO:0007669"/>
    <property type="project" value="UniProtKB-KW"/>
</dbReference>
<dbReference type="InterPro" id="IPR051156">
    <property type="entry name" value="Mito/Outer_Membr_Metalloprot"/>
</dbReference>
<comment type="similarity">
    <text evidence="6">Belongs to the peptidase M48 family.</text>
</comment>
<dbReference type="Gene3D" id="3.30.2010.10">
    <property type="entry name" value="Metalloproteases ('zincins'), catalytic domain"/>
    <property type="match status" value="1"/>
</dbReference>
<evidence type="ECO:0000259" key="8">
    <source>
        <dbReference type="Pfam" id="PF01435"/>
    </source>
</evidence>
<keyword evidence="3 6" id="KW-0378">Hydrolase</keyword>
<dbReference type="GO" id="GO:0008237">
    <property type="term" value="F:metallopeptidase activity"/>
    <property type="evidence" value="ECO:0007669"/>
    <property type="project" value="UniProtKB-KW"/>
</dbReference>
<organism evidence="9 10">
    <name type="scientific">Cyclotella cryptica</name>
    <dbReference type="NCBI Taxonomy" id="29204"/>
    <lineage>
        <taxon>Eukaryota</taxon>
        <taxon>Sar</taxon>
        <taxon>Stramenopiles</taxon>
        <taxon>Ochrophyta</taxon>
        <taxon>Bacillariophyta</taxon>
        <taxon>Coscinodiscophyceae</taxon>
        <taxon>Thalassiosirophycidae</taxon>
        <taxon>Stephanodiscales</taxon>
        <taxon>Stephanodiscaceae</taxon>
        <taxon>Cyclotella</taxon>
    </lineage>
</organism>
<comment type="cofactor">
    <cofactor evidence="6">
        <name>Zn(2+)</name>
        <dbReference type="ChEBI" id="CHEBI:29105"/>
    </cofactor>
    <text evidence="6">Binds 1 zinc ion per subunit.</text>
</comment>
<evidence type="ECO:0000256" key="2">
    <source>
        <dbReference type="ARBA" id="ARBA00022723"/>
    </source>
</evidence>
<evidence type="ECO:0000256" key="7">
    <source>
        <dbReference type="SAM" id="MobiDB-lite"/>
    </source>
</evidence>
<dbReference type="Proteomes" id="UP001516023">
    <property type="component" value="Unassembled WGS sequence"/>
</dbReference>
<dbReference type="CDD" id="cd07331">
    <property type="entry name" value="M48C_Oma1_like"/>
    <property type="match status" value="1"/>
</dbReference>
<evidence type="ECO:0000256" key="5">
    <source>
        <dbReference type="ARBA" id="ARBA00023049"/>
    </source>
</evidence>
<reference evidence="9 10" key="1">
    <citation type="journal article" date="2020" name="G3 (Bethesda)">
        <title>Improved Reference Genome for Cyclotella cryptica CCMP332, a Model for Cell Wall Morphogenesis, Salinity Adaptation, and Lipid Production in Diatoms (Bacillariophyta).</title>
        <authorList>
            <person name="Roberts W.R."/>
            <person name="Downey K.M."/>
            <person name="Ruck E.C."/>
            <person name="Traller J.C."/>
            <person name="Alverson A.J."/>
        </authorList>
    </citation>
    <scope>NUCLEOTIDE SEQUENCE [LARGE SCALE GENOMIC DNA]</scope>
    <source>
        <strain evidence="9 10">CCMP332</strain>
    </source>
</reference>
<evidence type="ECO:0000256" key="4">
    <source>
        <dbReference type="ARBA" id="ARBA00022833"/>
    </source>
</evidence>
<name>A0ABD3PR73_9STRA</name>
<comment type="caution">
    <text evidence="9">The sequence shown here is derived from an EMBL/GenBank/DDBJ whole genome shotgun (WGS) entry which is preliminary data.</text>
</comment>
<sequence length="376" mass="42318">MSYLHPIRRSGWQLTTFKSAWISHIGASCHGVSKRGSLIQYRHHSQSQRIRAPTTTSNHQRRGGGSPPPYVIFGFIVPAAGLTISCIYAYNSCLDYVPYTHRKRFIATSPEWEARMGHNQYRAYLKSFGDDVLPKDHRASVTVERVGSRIAAAAQAFTREHNVVNSINSSPFTYTVVRSDDANAFVLPGNHVFVLTGLFKYAHNEDELASILGHETAHNLARHAGERVSQNLIIKMLSHLALIIDPSGLLFSIFVPAEALFYSLPHSREHEVEADKIGLILSSEACYDPRSAKRVFARMKCDADNGDRNTIAPPEFVSTHPGYETRLSNFDDWLPAAMERFNRDDGQKCFAIRQEMKRARSIAARMHDGKERVDHL</sequence>
<dbReference type="InterPro" id="IPR001915">
    <property type="entry name" value="Peptidase_M48"/>
</dbReference>
<evidence type="ECO:0000256" key="3">
    <source>
        <dbReference type="ARBA" id="ARBA00022801"/>
    </source>
</evidence>
<dbReference type="GO" id="GO:0046872">
    <property type="term" value="F:metal ion binding"/>
    <property type="evidence" value="ECO:0007669"/>
    <property type="project" value="UniProtKB-KW"/>
</dbReference>
<evidence type="ECO:0000256" key="1">
    <source>
        <dbReference type="ARBA" id="ARBA00022670"/>
    </source>
</evidence>
<keyword evidence="4 6" id="KW-0862">Zinc</keyword>
<keyword evidence="1 6" id="KW-0645">Protease</keyword>
<protein>
    <recommendedName>
        <fullName evidence="8">Peptidase M48 domain-containing protein</fullName>
    </recommendedName>
</protein>
<keyword evidence="2" id="KW-0479">Metal-binding</keyword>
<keyword evidence="5 6" id="KW-0482">Metalloprotease</keyword>
<dbReference type="PANTHER" id="PTHR22726">
    <property type="entry name" value="METALLOENDOPEPTIDASE OMA1"/>
    <property type="match status" value="1"/>
</dbReference>
<evidence type="ECO:0000256" key="6">
    <source>
        <dbReference type="RuleBase" id="RU003983"/>
    </source>
</evidence>
<feature type="compositionally biased region" description="Polar residues" evidence="7">
    <location>
        <begin position="47"/>
        <end position="58"/>
    </location>
</feature>
<dbReference type="AlphaFoldDB" id="A0ABD3PR73"/>
<dbReference type="EMBL" id="JABMIG020000129">
    <property type="protein sequence ID" value="KAL3790353.1"/>
    <property type="molecule type" value="Genomic_DNA"/>
</dbReference>
<evidence type="ECO:0000313" key="9">
    <source>
        <dbReference type="EMBL" id="KAL3790353.1"/>
    </source>
</evidence>
<feature type="domain" description="Peptidase M48" evidence="8">
    <location>
        <begin position="167"/>
        <end position="333"/>
    </location>
</feature>
<dbReference type="PANTHER" id="PTHR22726:SF1">
    <property type="entry name" value="METALLOENDOPEPTIDASE OMA1, MITOCHONDRIAL"/>
    <property type="match status" value="1"/>
</dbReference>
<proteinExistence type="inferred from homology"/>
<dbReference type="Pfam" id="PF01435">
    <property type="entry name" value="Peptidase_M48"/>
    <property type="match status" value="1"/>
</dbReference>
<feature type="region of interest" description="Disordered" evidence="7">
    <location>
        <begin position="43"/>
        <end position="64"/>
    </location>
</feature>
<accession>A0ABD3PR73</accession>
<evidence type="ECO:0000313" key="10">
    <source>
        <dbReference type="Proteomes" id="UP001516023"/>
    </source>
</evidence>